<dbReference type="Pfam" id="PF18143">
    <property type="entry name" value="HAD_SAK_2"/>
    <property type="match status" value="1"/>
</dbReference>
<proteinExistence type="predicted"/>
<accession>A0ABV5QH90</accession>
<evidence type="ECO:0000313" key="2">
    <source>
        <dbReference type="Proteomes" id="UP001589716"/>
    </source>
</evidence>
<dbReference type="EMBL" id="JBHMCT010000003">
    <property type="protein sequence ID" value="MFB9552851.1"/>
    <property type="molecule type" value="Genomic_DNA"/>
</dbReference>
<comment type="caution">
    <text evidence="1">The sequence shown here is derived from an EMBL/GenBank/DDBJ whole genome shotgun (WGS) entry which is preliminary data.</text>
</comment>
<dbReference type="Proteomes" id="UP001589716">
    <property type="component" value="Unassembled WGS sequence"/>
</dbReference>
<evidence type="ECO:0000313" key="1">
    <source>
        <dbReference type="EMBL" id="MFB9552851.1"/>
    </source>
</evidence>
<reference evidence="1 2" key="1">
    <citation type="submission" date="2024-09" db="EMBL/GenBank/DDBJ databases">
        <authorList>
            <person name="Sun Q."/>
            <person name="Mori K."/>
        </authorList>
    </citation>
    <scope>NUCLEOTIDE SEQUENCE [LARGE SCALE GENOMIC DNA]</scope>
    <source>
        <strain evidence="1 2">JCM 4414</strain>
    </source>
</reference>
<gene>
    <name evidence="1" type="ORF">ACFFTP_01400</name>
</gene>
<organism evidence="1 2">
    <name type="scientific">Streptomyces roseoviridis</name>
    <dbReference type="NCBI Taxonomy" id="67361"/>
    <lineage>
        <taxon>Bacteria</taxon>
        <taxon>Bacillati</taxon>
        <taxon>Actinomycetota</taxon>
        <taxon>Actinomycetes</taxon>
        <taxon>Kitasatosporales</taxon>
        <taxon>Streptomycetaceae</taxon>
        <taxon>Streptomyces</taxon>
    </lineage>
</organism>
<keyword evidence="2" id="KW-1185">Reference proteome</keyword>
<protein>
    <submittedName>
        <fullName evidence="1">HAD domain-containing protein</fullName>
    </submittedName>
</protein>
<dbReference type="RefSeq" id="WP_345486652.1">
    <property type="nucleotide sequence ID" value="NZ_BAAAWU010000001.1"/>
</dbReference>
<name>A0ABV5QH90_9ACTN</name>
<sequence>MRPLLFLDVDGPLIPFGGTSPHPAYAPEPPPDAHPLLHRVDPAHGPRLAALGCALVWATTWGQEANEVLAPRLGLPPLPVVDWPDEDDDPVAAGLHWKTRALAARAEGRPYVWLDDEITDADRAWARAHHPAPALLHRVDPATGLTAADYATVSSWVGACRVAEYGTRAG</sequence>